<protein>
    <submittedName>
        <fullName evidence="1">Putative lipoprotein</fullName>
    </submittedName>
</protein>
<reference evidence="1 2" key="1">
    <citation type="submission" date="2013-01" db="EMBL/GenBank/DDBJ databases">
        <authorList>
            <person name="Harkins D.M."/>
            <person name="Durkin A.S."/>
            <person name="Brinkac L.M."/>
            <person name="Haft D.H."/>
            <person name="Selengut J.D."/>
            <person name="Sanka R."/>
            <person name="DePew J."/>
            <person name="Purushe J."/>
            <person name="Hospenthal D.R."/>
            <person name="Murray C.K."/>
            <person name="Pimentel G."/>
            <person name="Wasfy M."/>
            <person name="Vinetz J.M."/>
            <person name="Sutton G.G."/>
            <person name="Nierman W.C."/>
            <person name="Fouts D.E."/>
        </authorList>
    </citation>
    <scope>NUCLEOTIDE SEQUENCE [LARGE SCALE GENOMIC DNA]</scope>
    <source>
        <strain evidence="1 2">2006001855</strain>
    </source>
</reference>
<proteinExistence type="predicted"/>
<sequence length="98" mass="10628">MKQNGKKIIRGTLSIATFLTLFLFFLISCGSKDSNKDLITNLALAQILAGSGEPQGKAEFRLSNTNKLLSARSSNVQQFKTLSTASCGFIGRQSSKLR</sequence>
<evidence type="ECO:0000313" key="1">
    <source>
        <dbReference type="EMBL" id="EMM71681.1"/>
    </source>
</evidence>
<name>M6FY32_9LEPT</name>
<organism evidence="1 2">
    <name type="scientific">Leptospira weilii str. 2006001855</name>
    <dbReference type="NCBI Taxonomy" id="996804"/>
    <lineage>
        <taxon>Bacteria</taxon>
        <taxon>Pseudomonadati</taxon>
        <taxon>Spirochaetota</taxon>
        <taxon>Spirochaetia</taxon>
        <taxon>Leptospirales</taxon>
        <taxon>Leptospiraceae</taxon>
        <taxon>Leptospira</taxon>
    </lineage>
</organism>
<gene>
    <name evidence="1" type="ORF">LEP1GSC038_0495</name>
</gene>
<evidence type="ECO:0000313" key="2">
    <source>
        <dbReference type="Proteomes" id="UP000012101"/>
    </source>
</evidence>
<dbReference type="PROSITE" id="PS51257">
    <property type="entry name" value="PROKAR_LIPOPROTEIN"/>
    <property type="match status" value="1"/>
</dbReference>
<keyword evidence="1" id="KW-0449">Lipoprotein</keyword>
<dbReference type="EMBL" id="AFJM02000046">
    <property type="protein sequence ID" value="EMM71681.1"/>
    <property type="molecule type" value="Genomic_DNA"/>
</dbReference>
<comment type="caution">
    <text evidence="1">The sequence shown here is derived from an EMBL/GenBank/DDBJ whole genome shotgun (WGS) entry which is preliminary data.</text>
</comment>
<dbReference type="Proteomes" id="UP000012101">
    <property type="component" value="Unassembled WGS sequence"/>
</dbReference>
<accession>M6FY32</accession>
<dbReference type="AlphaFoldDB" id="M6FY32"/>